<dbReference type="KEGG" id="nfl:COO91_09341"/>
<name>A0A2K8T6B8_9NOSO</name>
<gene>
    <name evidence="1" type="ORF">COO91_09341</name>
</gene>
<proteinExistence type="predicted"/>
<protein>
    <submittedName>
        <fullName evidence="1">Uncharacterized protein</fullName>
    </submittedName>
</protein>
<reference evidence="1 2" key="1">
    <citation type="submission" date="2017-11" db="EMBL/GenBank/DDBJ databases">
        <title>Complete genome of a free-living desiccation-tolerant cyanobacterium and its photosynthetic adaptation to extreme terrestrial habitat.</title>
        <authorList>
            <person name="Shang J."/>
        </authorList>
    </citation>
    <scope>NUCLEOTIDE SEQUENCE [LARGE SCALE GENOMIC DNA]</scope>
    <source>
        <strain evidence="1 2">CCNUN1</strain>
        <plasmid evidence="2">pnfsy03</plasmid>
    </source>
</reference>
<keyword evidence="2" id="KW-1185">Reference proteome</keyword>
<keyword evidence="1" id="KW-0614">Plasmid</keyword>
<evidence type="ECO:0000313" key="1">
    <source>
        <dbReference type="EMBL" id="AUB43170.1"/>
    </source>
</evidence>
<accession>A0A2K8T6B8</accession>
<evidence type="ECO:0000313" key="2">
    <source>
        <dbReference type="Proteomes" id="UP000232003"/>
    </source>
</evidence>
<dbReference type="Proteomes" id="UP000232003">
    <property type="component" value="Plasmid pNFSY03"/>
</dbReference>
<organism evidence="1 2">
    <name type="scientific">Nostoc flagelliforme CCNUN1</name>
    <dbReference type="NCBI Taxonomy" id="2038116"/>
    <lineage>
        <taxon>Bacteria</taxon>
        <taxon>Bacillati</taxon>
        <taxon>Cyanobacteriota</taxon>
        <taxon>Cyanophyceae</taxon>
        <taxon>Nostocales</taxon>
        <taxon>Nostocaceae</taxon>
        <taxon>Nostoc</taxon>
    </lineage>
</organism>
<sequence length="39" mass="4199">MESNKMPQFNLQSAGGFLGRIAGQRQILVGTSTLSTQKC</sequence>
<geneLocation type="plasmid" evidence="2">
    <name>pnfsy03</name>
</geneLocation>
<dbReference type="AlphaFoldDB" id="A0A2K8T6B8"/>
<dbReference type="EMBL" id="CP024788">
    <property type="protein sequence ID" value="AUB43170.1"/>
    <property type="molecule type" value="Genomic_DNA"/>
</dbReference>